<keyword evidence="10" id="KW-1185">Reference proteome</keyword>
<dbReference type="GO" id="GO:0060271">
    <property type="term" value="P:cilium assembly"/>
    <property type="evidence" value="ECO:0007669"/>
    <property type="project" value="TreeGrafter"/>
</dbReference>
<comment type="subunit">
    <text evidence="2">Part of the tectonic-like complex (also named B9 complex).</text>
</comment>
<keyword evidence="3" id="KW-0732">Signal</keyword>
<dbReference type="PANTHER" id="PTHR14611">
    <property type="entry name" value="TECTONIC FAMILY MEMBER"/>
    <property type="match status" value="1"/>
</dbReference>
<name>A0AAV2MKF5_KNICA</name>
<gene>
    <name evidence="9" type="ORF">KC01_LOCUS39960</name>
</gene>
<sequence>MQNNGGTEPPEPELPQDPLPFSGRLLQPPTSVSEVCPCDLHNDMCDMNCCCDKDCGPELALFIRCSTHTVRGSKRLCNQDVASYSLRTTIDGYSELQSSIQNEKNYDTFCIYFQNGVDGLFHPPPALPTDRNFDALFDKFSSFTFNPETGRSDTEPQTSAGYQYGDIMQTTAADGQRSIFYLPSSGITVDCVDTNPAAFLNKWSGRCLRRMNIQQHCEHMAALRMDTYINILLSPGRSTDAAPVPVEVTSVVNQYLDGVQLELQLDGDLLPVLQSPSVCANVVFEVAYVVKYDLAGEIVHVAASLVLGSVRDTQVPFEQNYEITFARDGPEVAVQFSGNPGYVVGLPLVAGSVNQDCLQGPQLRSPILFGHNSITGCTLRLVDVTNCSLISEVLLHILRGQNYPQFVASFGNSPLEKPLDWVAIKRTFNPQDSQGCGIPLSLHMEIEWTKYGTLVNPQAQIVSVREIIQTNSSQLALLSGGSSILPVQTSVSFTSVSAPAAPGYRAMPTIDAKLPFDFFFPFV</sequence>
<organism evidence="9 10">
    <name type="scientific">Knipowitschia caucasica</name>
    <name type="common">Caucasian dwarf goby</name>
    <name type="synonym">Pomatoschistus caucasicus</name>
    <dbReference type="NCBI Taxonomy" id="637954"/>
    <lineage>
        <taxon>Eukaryota</taxon>
        <taxon>Metazoa</taxon>
        <taxon>Chordata</taxon>
        <taxon>Craniata</taxon>
        <taxon>Vertebrata</taxon>
        <taxon>Euteleostomi</taxon>
        <taxon>Actinopterygii</taxon>
        <taxon>Neopterygii</taxon>
        <taxon>Teleostei</taxon>
        <taxon>Neoteleostei</taxon>
        <taxon>Acanthomorphata</taxon>
        <taxon>Gobiaria</taxon>
        <taxon>Gobiiformes</taxon>
        <taxon>Gobioidei</taxon>
        <taxon>Gobiidae</taxon>
        <taxon>Gobiinae</taxon>
        <taxon>Knipowitschia</taxon>
    </lineage>
</organism>
<dbReference type="InterPro" id="IPR057724">
    <property type="entry name" value="TCTN1-3_N"/>
</dbReference>
<evidence type="ECO:0000256" key="2">
    <source>
        <dbReference type="ARBA" id="ARBA00011495"/>
    </source>
</evidence>
<dbReference type="Pfam" id="PF25752">
    <property type="entry name" value="DUF1619_N"/>
    <property type="match status" value="1"/>
</dbReference>
<evidence type="ECO:0008006" key="11">
    <source>
        <dbReference type="Google" id="ProtNLM"/>
    </source>
</evidence>
<reference evidence="9 10" key="1">
    <citation type="submission" date="2024-04" db="EMBL/GenBank/DDBJ databases">
        <authorList>
            <person name="Waldvogel A.-M."/>
            <person name="Schoenle A."/>
        </authorList>
    </citation>
    <scope>NUCLEOTIDE SEQUENCE [LARGE SCALE GENOMIC DNA]</scope>
</reference>
<keyword evidence="5" id="KW-0325">Glycoprotein</keyword>
<keyword evidence="4" id="KW-0970">Cilium biogenesis/degradation</keyword>
<comment type="similarity">
    <text evidence="1">Belongs to the tectonic family.</text>
</comment>
<evidence type="ECO:0000313" key="10">
    <source>
        <dbReference type="Proteomes" id="UP001497482"/>
    </source>
</evidence>
<evidence type="ECO:0000256" key="1">
    <source>
        <dbReference type="ARBA" id="ARBA00007633"/>
    </source>
</evidence>
<evidence type="ECO:0000313" key="9">
    <source>
        <dbReference type="EMBL" id="CAL1613817.1"/>
    </source>
</evidence>
<evidence type="ECO:0000256" key="4">
    <source>
        <dbReference type="ARBA" id="ARBA00022794"/>
    </source>
</evidence>
<evidence type="ECO:0000259" key="7">
    <source>
        <dbReference type="Pfam" id="PF07773"/>
    </source>
</evidence>
<dbReference type="GO" id="GO:1904491">
    <property type="term" value="P:protein localization to ciliary transition zone"/>
    <property type="evidence" value="ECO:0007669"/>
    <property type="project" value="TreeGrafter"/>
</dbReference>
<dbReference type="Pfam" id="PF07773">
    <property type="entry name" value="TCTN_DUF1619"/>
    <property type="match status" value="2"/>
</dbReference>
<feature type="domain" description="Tectonic-1-3" evidence="7">
    <location>
        <begin position="346"/>
        <end position="495"/>
    </location>
</feature>
<dbReference type="Proteomes" id="UP001497482">
    <property type="component" value="Chromosome 8"/>
</dbReference>
<dbReference type="AlphaFoldDB" id="A0AAV2MKF5"/>
<protein>
    <recommendedName>
        <fullName evidence="11">Tectonic-1</fullName>
    </recommendedName>
</protein>
<dbReference type="PANTHER" id="PTHR14611:SF1">
    <property type="entry name" value="TECTONIC-1"/>
    <property type="match status" value="1"/>
</dbReference>
<dbReference type="EMBL" id="OZ035830">
    <property type="protein sequence ID" value="CAL1613817.1"/>
    <property type="molecule type" value="Genomic_DNA"/>
</dbReference>
<feature type="region of interest" description="Disordered" evidence="6">
    <location>
        <begin position="1"/>
        <end position="24"/>
    </location>
</feature>
<evidence type="ECO:0000256" key="3">
    <source>
        <dbReference type="ARBA" id="ARBA00022729"/>
    </source>
</evidence>
<feature type="domain" description="Tectonic-1-3" evidence="7">
    <location>
        <begin position="159"/>
        <end position="325"/>
    </location>
</feature>
<dbReference type="InterPro" id="IPR040354">
    <property type="entry name" value="TCTN1-3"/>
</dbReference>
<proteinExistence type="inferred from homology"/>
<evidence type="ECO:0000256" key="6">
    <source>
        <dbReference type="SAM" id="MobiDB-lite"/>
    </source>
</evidence>
<evidence type="ECO:0000256" key="5">
    <source>
        <dbReference type="ARBA" id="ARBA00023180"/>
    </source>
</evidence>
<evidence type="ECO:0000259" key="8">
    <source>
        <dbReference type="Pfam" id="PF25752"/>
    </source>
</evidence>
<dbReference type="GO" id="GO:0036038">
    <property type="term" value="C:MKS complex"/>
    <property type="evidence" value="ECO:0007669"/>
    <property type="project" value="TreeGrafter"/>
</dbReference>
<accession>A0AAV2MKF5</accession>
<dbReference type="InterPro" id="IPR011677">
    <property type="entry name" value="TCTN1-3_dom"/>
</dbReference>
<feature type="domain" description="Tectonic-1-3 N-terminal" evidence="8">
    <location>
        <begin position="32"/>
        <end position="120"/>
    </location>
</feature>